<dbReference type="OrthoDB" id="5326346at2759"/>
<sequence length="314" mass="34883">MDIIHGAPAIIPGKIHLEMLAKIASIAHHLGCQEALGGYPSAWVAAAWAVFPPPTAVDRSVVLWIFILTVFHDPEKLRSTTRMAIIHWTNWFNPLGLDIPKQVLDWINTERQRVLYSMLFHIRHLVTRLQKREVACPLRACSAMRLGLLHQQLPVQYFVATSVKLPISISIAKVVVDVTELEHDRWATFVGKPWNAPSALGGTPNSSTLVDAPDDGTLDAPYDTMLVDELDDSPFDVSDDSTVVDTPADAPDDSTAFDTPDDGPRDSPNRRRPYEPPPPVEFEEHTCGFYELIITIKAELKSLRGIADPDMESP</sequence>
<proteinExistence type="predicted"/>
<feature type="compositionally biased region" description="Acidic residues" evidence="1">
    <location>
        <begin position="230"/>
        <end position="239"/>
    </location>
</feature>
<dbReference type="STRING" id="77044.A0A1S8A5F8"/>
<feature type="compositionally biased region" description="Basic and acidic residues" evidence="1">
    <location>
        <begin position="262"/>
        <end position="274"/>
    </location>
</feature>
<reference evidence="2" key="1">
    <citation type="submission" date="2016-03" db="EMBL/GenBank/DDBJ databases">
        <title>Draft genome sequence of Rosellinia necatrix.</title>
        <authorList>
            <person name="Kanematsu S."/>
        </authorList>
    </citation>
    <scope>NUCLEOTIDE SEQUENCE [LARGE SCALE GENOMIC DNA]</scope>
    <source>
        <strain evidence="2">W97</strain>
    </source>
</reference>
<keyword evidence="3" id="KW-1185">Reference proteome</keyword>
<dbReference type="Proteomes" id="UP000054516">
    <property type="component" value="Unassembled WGS sequence"/>
</dbReference>
<evidence type="ECO:0000256" key="1">
    <source>
        <dbReference type="SAM" id="MobiDB-lite"/>
    </source>
</evidence>
<gene>
    <name evidence="2" type="ORF">SAMD00023353_0402310</name>
</gene>
<evidence type="ECO:0000313" key="2">
    <source>
        <dbReference type="EMBL" id="GAW25301.1"/>
    </source>
</evidence>
<accession>A0A1S8A5F8</accession>
<feature type="compositionally biased region" description="Low complexity" evidence="1">
    <location>
        <begin position="240"/>
        <end position="258"/>
    </location>
</feature>
<organism evidence="2">
    <name type="scientific">Rosellinia necatrix</name>
    <name type="common">White root-rot fungus</name>
    <dbReference type="NCBI Taxonomy" id="77044"/>
    <lineage>
        <taxon>Eukaryota</taxon>
        <taxon>Fungi</taxon>
        <taxon>Dikarya</taxon>
        <taxon>Ascomycota</taxon>
        <taxon>Pezizomycotina</taxon>
        <taxon>Sordariomycetes</taxon>
        <taxon>Xylariomycetidae</taxon>
        <taxon>Xylariales</taxon>
        <taxon>Xylariaceae</taxon>
        <taxon>Rosellinia</taxon>
    </lineage>
</organism>
<feature type="region of interest" description="Disordered" evidence="1">
    <location>
        <begin position="230"/>
        <end position="282"/>
    </location>
</feature>
<protein>
    <submittedName>
        <fullName evidence="2">Uncharacterized protein</fullName>
    </submittedName>
</protein>
<name>A0A1S8A5F8_ROSNE</name>
<evidence type="ECO:0000313" key="3">
    <source>
        <dbReference type="Proteomes" id="UP000054516"/>
    </source>
</evidence>
<dbReference type="AlphaFoldDB" id="A0A1S8A5F8"/>
<dbReference type="EMBL" id="DF977449">
    <property type="protein sequence ID" value="GAW25301.1"/>
    <property type="molecule type" value="Genomic_DNA"/>
</dbReference>